<dbReference type="AlphaFoldDB" id="A0A9W9HPG8"/>
<dbReference type="EMBL" id="JAPQKO010000008">
    <property type="protein sequence ID" value="KAJ5152026.1"/>
    <property type="molecule type" value="Genomic_DNA"/>
</dbReference>
<gene>
    <name evidence="1" type="ORF">N7492_010321</name>
</gene>
<organism evidence="1 2">
    <name type="scientific">Penicillium capsulatum</name>
    <dbReference type="NCBI Taxonomy" id="69766"/>
    <lineage>
        <taxon>Eukaryota</taxon>
        <taxon>Fungi</taxon>
        <taxon>Dikarya</taxon>
        <taxon>Ascomycota</taxon>
        <taxon>Pezizomycotina</taxon>
        <taxon>Eurotiomycetes</taxon>
        <taxon>Eurotiomycetidae</taxon>
        <taxon>Eurotiales</taxon>
        <taxon>Aspergillaceae</taxon>
        <taxon>Penicillium</taxon>
    </lineage>
</organism>
<evidence type="ECO:0000313" key="1">
    <source>
        <dbReference type="EMBL" id="KAJ5152026.1"/>
    </source>
</evidence>
<name>A0A9W9HPG8_9EURO</name>
<sequence>MSPSQRQTSNSRDLRTELTSKVIVKNAPEIEPVPAHRIWPKQTPPITNPADIPEELGWNANDLDLDEDDILANIERCRERIETGILPRLFQKKLEIYMKRKQEMDEMIASEPAGLSWEVVQRLDSLKFIERRLLEKGEGEAELPNIRAIMKAYRTRQLEWTGEITYWSNGRMVGGRADWDPDDCLAVANREGSGRGFWLEGVDGPGPTNKLLHQSIPPQTRRGMHHFVNFEVRIPGSKSGKQVQINFFDDTGASHASIWEDDLTVIKEADGTGIDPRPMGIIKCSTGNGEVEERTVMLEMRIGGTKGRFTRWVRVLCTINPGRKQCPVRLSGSWWRHMLYTAHIPDNAGCLLVSTTRDELIPMLTEHDHNLAKGPWLPKVDANGVPVTPQL</sequence>
<protein>
    <submittedName>
        <fullName evidence="1">Uncharacterized protein</fullName>
    </submittedName>
</protein>
<dbReference type="OrthoDB" id="4326688at2759"/>
<reference evidence="1" key="1">
    <citation type="submission" date="2022-11" db="EMBL/GenBank/DDBJ databases">
        <authorList>
            <person name="Petersen C."/>
        </authorList>
    </citation>
    <scope>NUCLEOTIDE SEQUENCE</scope>
    <source>
        <strain evidence="1">IBT 21917</strain>
    </source>
</reference>
<accession>A0A9W9HPG8</accession>
<evidence type="ECO:0000313" key="2">
    <source>
        <dbReference type="Proteomes" id="UP001146351"/>
    </source>
</evidence>
<reference evidence="1" key="2">
    <citation type="journal article" date="2023" name="IMA Fungus">
        <title>Comparative genomic study of the Penicillium genus elucidates a diverse pangenome and 15 lateral gene transfer events.</title>
        <authorList>
            <person name="Petersen C."/>
            <person name="Sorensen T."/>
            <person name="Nielsen M.R."/>
            <person name="Sondergaard T.E."/>
            <person name="Sorensen J.L."/>
            <person name="Fitzpatrick D.A."/>
            <person name="Frisvad J.C."/>
            <person name="Nielsen K.L."/>
        </authorList>
    </citation>
    <scope>NUCLEOTIDE SEQUENCE</scope>
    <source>
        <strain evidence="1">IBT 21917</strain>
    </source>
</reference>
<comment type="caution">
    <text evidence="1">The sequence shown here is derived from an EMBL/GenBank/DDBJ whole genome shotgun (WGS) entry which is preliminary data.</text>
</comment>
<dbReference type="Proteomes" id="UP001146351">
    <property type="component" value="Unassembled WGS sequence"/>
</dbReference>
<proteinExistence type="predicted"/>
<keyword evidence="2" id="KW-1185">Reference proteome</keyword>